<comment type="caution">
    <text evidence="2">The sequence shown here is derived from an EMBL/GenBank/DDBJ whole genome shotgun (WGS) entry which is preliminary data.</text>
</comment>
<dbReference type="Proteomes" id="UP001281761">
    <property type="component" value="Unassembled WGS sequence"/>
</dbReference>
<protein>
    <submittedName>
        <fullName evidence="2">Uncharacterized protein</fullName>
    </submittedName>
</protein>
<dbReference type="EMBL" id="JARBJD010000184">
    <property type="protein sequence ID" value="KAK2948111.1"/>
    <property type="molecule type" value="Genomic_DNA"/>
</dbReference>
<accession>A0ABQ9X7V7</accession>
<feature type="region of interest" description="Disordered" evidence="1">
    <location>
        <begin position="75"/>
        <end position="108"/>
    </location>
</feature>
<keyword evidence="3" id="KW-1185">Reference proteome</keyword>
<proteinExistence type="predicted"/>
<evidence type="ECO:0000313" key="2">
    <source>
        <dbReference type="EMBL" id="KAK2948111.1"/>
    </source>
</evidence>
<gene>
    <name evidence="2" type="ORF">BLNAU_16984</name>
</gene>
<reference evidence="2 3" key="1">
    <citation type="journal article" date="2022" name="bioRxiv">
        <title>Genomics of Preaxostyla Flagellates Illuminates Evolutionary Transitions and the Path Towards Mitochondrial Loss.</title>
        <authorList>
            <person name="Novak L.V.F."/>
            <person name="Treitli S.C."/>
            <person name="Pyrih J."/>
            <person name="Halakuc P."/>
            <person name="Pipaliya S.V."/>
            <person name="Vacek V."/>
            <person name="Brzon O."/>
            <person name="Soukal P."/>
            <person name="Eme L."/>
            <person name="Dacks J.B."/>
            <person name="Karnkowska A."/>
            <person name="Elias M."/>
            <person name="Hampl V."/>
        </authorList>
    </citation>
    <scope>NUCLEOTIDE SEQUENCE [LARGE SCALE GENOMIC DNA]</scope>
    <source>
        <strain evidence="2">NAU3</strain>
        <tissue evidence="2">Gut</tissue>
    </source>
</reference>
<sequence>MSKMTALFVGAASGRPYKTHLLFPPNMDLPRLDDYKYTRYTITQTPRGWMTKEVFASIMMNHVYHEIESVRRDHISEKEEYDRRRATEKTKPKKTSPKKQVEPRAESKRNHVPYAWLSGLVDTDGGIARREGPTTKEKRLDSLSENQKYHSHPAPFGYIIRLVRLTKSWLHGSVEKSLHCEQNEESVAVNFGELILPRDLILHLPVAYETALSVDHETVFPIPCWWDRQSLFEGDEVRRDFVVEANGSVEHFAKRVSMVVVLTKKAGLDGAGTSKQMWLMIVWFRMFDSIVVRGGDENDVEFC</sequence>
<evidence type="ECO:0000313" key="3">
    <source>
        <dbReference type="Proteomes" id="UP001281761"/>
    </source>
</evidence>
<feature type="compositionally biased region" description="Basic and acidic residues" evidence="1">
    <location>
        <begin position="99"/>
        <end position="108"/>
    </location>
</feature>
<feature type="compositionally biased region" description="Basic and acidic residues" evidence="1">
    <location>
        <begin position="75"/>
        <end position="90"/>
    </location>
</feature>
<name>A0ABQ9X7V7_9EUKA</name>
<evidence type="ECO:0000256" key="1">
    <source>
        <dbReference type="SAM" id="MobiDB-lite"/>
    </source>
</evidence>
<organism evidence="2 3">
    <name type="scientific">Blattamonas nauphoetae</name>
    <dbReference type="NCBI Taxonomy" id="2049346"/>
    <lineage>
        <taxon>Eukaryota</taxon>
        <taxon>Metamonada</taxon>
        <taxon>Preaxostyla</taxon>
        <taxon>Oxymonadida</taxon>
        <taxon>Blattamonas</taxon>
    </lineage>
</organism>